<feature type="transmembrane region" description="Helical" evidence="8">
    <location>
        <begin position="81"/>
        <end position="101"/>
    </location>
</feature>
<dbReference type="Gene3D" id="2.70.150.10">
    <property type="entry name" value="Calcium-transporting ATPase, cytoplasmic transduction domain A"/>
    <property type="match status" value="1"/>
</dbReference>
<dbReference type="InterPro" id="IPR059000">
    <property type="entry name" value="ATPase_P-type_domA"/>
</dbReference>
<feature type="transmembrane region" description="Helical" evidence="8">
    <location>
        <begin position="810"/>
        <end position="831"/>
    </location>
</feature>
<dbReference type="Gene3D" id="3.40.50.1000">
    <property type="entry name" value="HAD superfamily/HAD-like"/>
    <property type="match status" value="1"/>
</dbReference>
<dbReference type="InterPro" id="IPR008250">
    <property type="entry name" value="ATPase_P-typ_transduc_dom_A_sf"/>
</dbReference>
<feature type="transmembrane region" description="Helical" evidence="8">
    <location>
        <begin position="57"/>
        <end position="75"/>
    </location>
</feature>
<dbReference type="RefSeq" id="WP_318796505.1">
    <property type="nucleotide sequence ID" value="NZ_JARUJP010000001.1"/>
</dbReference>
<dbReference type="SMART" id="SM00831">
    <property type="entry name" value="Cation_ATPase_N"/>
    <property type="match status" value="1"/>
</dbReference>
<dbReference type="PRINTS" id="PR00119">
    <property type="entry name" value="CATATPASE"/>
</dbReference>
<dbReference type="PANTHER" id="PTHR43294">
    <property type="entry name" value="SODIUM/POTASSIUM-TRANSPORTING ATPASE SUBUNIT ALPHA"/>
    <property type="match status" value="1"/>
</dbReference>
<evidence type="ECO:0000256" key="6">
    <source>
        <dbReference type="ARBA" id="ARBA00022989"/>
    </source>
</evidence>
<organism evidence="10 11">
    <name type="scientific">Clostridium tanneri</name>
    <dbReference type="NCBI Taxonomy" id="3037988"/>
    <lineage>
        <taxon>Bacteria</taxon>
        <taxon>Bacillati</taxon>
        <taxon>Bacillota</taxon>
        <taxon>Clostridia</taxon>
        <taxon>Eubacteriales</taxon>
        <taxon>Clostridiaceae</taxon>
        <taxon>Clostridium</taxon>
    </lineage>
</organism>
<dbReference type="Pfam" id="PF00690">
    <property type="entry name" value="Cation_ATPase_N"/>
    <property type="match status" value="1"/>
</dbReference>
<dbReference type="SUPFAM" id="SSF81660">
    <property type="entry name" value="Metal cation-transporting ATPase, ATP-binding domain N"/>
    <property type="match status" value="1"/>
</dbReference>
<feature type="transmembrane region" description="Helical" evidence="8">
    <location>
        <begin position="678"/>
        <end position="699"/>
    </location>
</feature>
<feature type="transmembrane region" description="Helical" evidence="8">
    <location>
        <begin position="750"/>
        <end position="771"/>
    </location>
</feature>
<dbReference type="InterPro" id="IPR023214">
    <property type="entry name" value="HAD_sf"/>
</dbReference>
<comment type="caution">
    <text evidence="10">The sequence shown here is derived from an EMBL/GenBank/DDBJ whole genome shotgun (WGS) entry which is preliminary data.</text>
</comment>
<evidence type="ECO:0000256" key="4">
    <source>
        <dbReference type="ARBA" id="ARBA00022741"/>
    </source>
</evidence>
<keyword evidence="5" id="KW-0067">ATP-binding</keyword>
<feature type="domain" description="Cation-transporting P-type ATPase N-terminal" evidence="9">
    <location>
        <begin position="3"/>
        <end position="75"/>
    </location>
</feature>
<feature type="transmembrane region" description="Helical" evidence="8">
    <location>
        <begin position="837"/>
        <end position="854"/>
    </location>
</feature>
<dbReference type="Pfam" id="PF13246">
    <property type="entry name" value="Cation_ATPase"/>
    <property type="match status" value="1"/>
</dbReference>
<dbReference type="Gene3D" id="1.20.1110.10">
    <property type="entry name" value="Calcium-transporting ATPase, transmembrane domain"/>
    <property type="match status" value="1"/>
</dbReference>
<keyword evidence="3 8" id="KW-0812">Transmembrane</keyword>
<feature type="transmembrane region" description="Helical" evidence="8">
    <location>
        <begin position="711"/>
        <end position="729"/>
    </location>
</feature>
<name>A0ABU4JNV5_9CLOT</name>
<dbReference type="InterPro" id="IPR001757">
    <property type="entry name" value="P_typ_ATPase"/>
</dbReference>
<feature type="transmembrane region" description="Helical" evidence="8">
    <location>
        <begin position="276"/>
        <end position="299"/>
    </location>
</feature>
<accession>A0ABU4JNV5</accession>
<comment type="subcellular location">
    <subcellularLocation>
        <location evidence="1">Membrane</location>
        <topology evidence="1">Multi-pass membrane protein</topology>
    </subcellularLocation>
</comment>
<dbReference type="Gene3D" id="3.40.1110.10">
    <property type="entry name" value="Calcium-transporting ATPase, cytoplasmic domain N"/>
    <property type="match status" value="1"/>
</dbReference>
<dbReference type="Pfam" id="PF00122">
    <property type="entry name" value="E1-E2_ATPase"/>
    <property type="match status" value="1"/>
</dbReference>
<keyword evidence="7 8" id="KW-0472">Membrane</keyword>
<comment type="similarity">
    <text evidence="2">Belongs to the cation transport ATPase (P-type) (TC 3.A.3) family. Type IIA subfamily.</text>
</comment>
<dbReference type="SUPFAM" id="SSF56784">
    <property type="entry name" value="HAD-like"/>
    <property type="match status" value="1"/>
</dbReference>
<keyword evidence="11" id="KW-1185">Reference proteome</keyword>
<dbReference type="NCBIfam" id="TIGR01494">
    <property type="entry name" value="ATPase_P-type"/>
    <property type="match status" value="1"/>
</dbReference>
<evidence type="ECO:0000256" key="1">
    <source>
        <dbReference type="ARBA" id="ARBA00004141"/>
    </source>
</evidence>
<reference evidence="10 11" key="1">
    <citation type="submission" date="2023-04" db="EMBL/GenBank/DDBJ databases">
        <title>Clostridium tannerae sp. nov., isolated from the fecal material of an alpaca.</title>
        <authorList>
            <person name="Miller S."/>
            <person name="Hendry M."/>
            <person name="King J."/>
            <person name="Sankaranarayanan K."/>
            <person name="Lawson P.A."/>
        </authorList>
    </citation>
    <scope>NUCLEOTIDE SEQUENCE [LARGE SCALE GENOMIC DNA]</scope>
    <source>
        <strain evidence="10 11">A1-XYC3</strain>
    </source>
</reference>
<dbReference type="Proteomes" id="UP001281656">
    <property type="component" value="Unassembled WGS sequence"/>
</dbReference>
<dbReference type="InterPro" id="IPR023299">
    <property type="entry name" value="ATPase_P-typ_cyto_dom_N"/>
</dbReference>
<dbReference type="EMBL" id="JARUJP010000001">
    <property type="protein sequence ID" value="MDW8799831.1"/>
    <property type="molecule type" value="Genomic_DNA"/>
</dbReference>
<evidence type="ECO:0000256" key="5">
    <source>
        <dbReference type="ARBA" id="ARBA00022840"/>
    </source>
</evidence>
<dbReference type="PANTHER" id="PTHR43294:SF20">
    <property type="entry name" value="P-TYPE ATPASE"/>
    <property type="match status" value="1"/>
</dbReference>
<sequence length="864" mass="97184">MIEWYGNPWSEVVKKLQSNIYSGLDEEQINTHRAQYGENKIVIPKTKSIYKLTLKQIKELWILLTIVSILLILYMENFLLAAAALTILIINISCIVIGEYNEEKRIKELERLNSGYARVVREGRTLKIPAVELVVGDIVIVGRGESVPADLRVIEGDELRVNETSITGENFIAEKYETKVEDKELTLSDMKNILFKSSVVVNGSGTGIVIAVGMSTQIASVVKLLFDKKAEMPSFNYRLHKLINHFTLLIFMCLFCINGVLVYSGATVETIVKTSAIFLLGGIPQGIVLIITVISTILFKQMEKSSVIFKDLSTLEKFSSVSAICTDKVGSFSKDKVRAVKIYTSGVIVDANEENVFENIDEEKNQNLYRIASIGLLCNDTKTNVGKLSNPRNDLMEVALVKFGMQSGLDKRKLDREHRRVLHIPFDSERRIVTTINALDENFRANVKGAVDSLLARCTHIMKNGIEIEITEDDINAIKKADIVMSGECLSVIGFAYRNFNYEPSLKENIESNLVFVGLMGFENLLKEEAENSVKKSKILSVKPVIITEDNKITALAVGRKMGLISKLREILSGIEIDNMAEEEFGRIGEKISVFSKINSKHKVKIIKTLNSYGYTTAMIGAKLIDLPALRSADVGITTSNSNILKKLTGIFLVDTDFMKLLDLLEDARKVMIMVRKVIVYVLTCSVSMLAFIMLSSLWKYEIPFVMQEVFWFNNIIVFISSIVLLWEYKHEVPCVNQVIDKNIIKEKMTFIISNGLLMGATAFAVVVSTYSQGVEFSKTAAFTVLNLNAVIFTYSFSKKLFFKSRLSNVLILCNLIIQFSILIFAADMKIFLSGDYWINIGIATVVWLLISLFHKFNKDEYYD</sequence>
<dbReference type="SUPFAM" id="SSF81653">
    <property type="entry name" value="Calcium ATPase, transduction domain A"/>
    <property type="match status" value="1"/>
</dbReference>
<protein>
    <submittedName>
        <fullName evidence="10">HAD-IC family P-type ATPase</fullName>
    </submittedName>
</protein>
<evidence type="ECO:0000256" key="3">
    <source>
        <dbReference type="ARBA" id="ARBA00022692"/>
    </source>
</evidence>
<gene>
    <name evidence="10" type="ORF">P8V03_01520</name>
</gene>
<proteinExistence type="inferred from homology"/>
<evidence type="ECO:0000256" key="7">
    <source>
        <dbReference type="ARBA" id="ARBA00023136"/>
    </source>
</evidence>
<dbReference type="InterPro" id="IPR023298">
    <property type="entry name" value="ATPase_P-typ_TM_dom_sf"/>
</dbReference>
<evidence type="ECO:0000313" key="11">
    <source>
        <dbReference type="Proteomes" id="UP001281656"/>
    </source>
</evidence>
<feature type="transmembrane region" description="Helical" evidence="8">
    <location>
        <begin position="242"/>
        <end position="264"/>
    </location>
</feature>
<dbReference type="SUPFAM" id="SSF81665">
    <property type="entry name" value="Calcium ATPase, transmembrane domain M"/>
    <property type="match status" value="1"/>
</dbReference>
<evidence type="ECO:0000259" key="9">
    <source>
        <dbReference type="SMART" id="SM00831"/>
    </source>
</evidence>
<dbReference type="InterPro" id="IPR050510">
    <property type="entry name" value="Cation_transp_ATPase_P-type"/>
</dbReference>
<feature type="transmembrane region" description="Helical" evidence="8">
    <location>
        <begin position="777"/>
        <end position="798"/>
    </location>
</feature>
<evidence type="ECO:0000313" key="10">
    <source>
        <dbReference type="EMBL" id="MDW8799831.1"/>
    </source>
</evidence>
<evidence type="ECO:0000256" key="8">
    <source>
        <dbReference type="SAM" id="Phobius"/>
    </source>
</evidence>
<evidence type="ECO:0000256" key="2">
    <source>
        <dbReference type="ARBA" id="ARBA00005675"/>
    </source>
</evidence>
<keyword evidence="4" id="KW-0547">Nucleotide-binding</keyword>
<dbReference type="InterPro" id="IPR004014">
    <property type="entry name" value="ATPase_P-typ_cation-transptr_N"/>
</dbReference>
<dbReference type="InterPro" id="IPR036412">
    <property type="entry name" value="HAD-like_sf"/>
</dbReference>
<keyword evidence="6 8" id="KW-1133">Transmembrane helix</keyword>